<protein>
    <submittedName>
        <fullName evidence="10">ABC transporter permease</fullName>
    </submittedName>
</protein>
<dbReference type="GO" id="GO:0055085">
    <property type="term" value="P:transmembrane transport"/>
    <property type="evidence" value="ECO:0007669"/>
    <property type="project" value="InterPro"/>
</dbReference>
<dbReference type="AlphaFoldDB" id="A0A2U1UJY3"/>
<dbReference type="PANTHER" id="PTHR43386:SF1">
    <property type="entry name" value="D,D-DIPEPTIDE TRANSPORT SYSTEM PERMEASE PROTEIN DDPC-RELATED"/>
    <property type="match status" value="1"/>
</dbReference>
<keyword evidence="7 8" id="KW-0472">Membrane</keyword>
<dbReference type="OrthoDB" id="9805884at2"/>
<dbReference type="GO" id="GO:0005886">
    <property type="term" value="C:plasma membrane"/>
    <property type="evidence" value="ECO:0007669"/>
    <property type="project" value="UniProtKB-SubCell"/>
</dbReference>
<evidence type="ECO:0000313" key="10">
    <source>
        <dbReference type="EMBL" id="PWC21996.1"/>
    </source>
</evidence>
<evidence type="ECO:0000313" key="13">
    <source>
        <dbReference type="Proteomes" id="UP000303847"/>
    </source>
</evidence>
<evidence type="ECO:0000256" key="8">
    <source>
        <dbReference type="RuleBase" id="RU363032"/>
    </source>
</evidence>
<proteinExistence type="inferred from homology"/>
<keyword evidence="3" id="KW-1003">Cell membrane</keyword>
<keyword evidence="5 8" id="KW-0812">Transmembrane</keyword>
<dbReference type="SUPFAM" id="SSF161098">
    <property type="entry name" value="MetI-like"/>
    <property type="match status" value="1"/>
</dbReference>
<evidence type="ECO:0000313" key="12">
    <source>
        <dbReference type="Proteomes" id="UP000295985"/>
    </source>
</evidence>
<feature type="transmembrane region" description="Helical" evidence="8">
    <location>
        <begin position="123"/>
        <end position="141"/>
    </location>
</feature>
<evidence type="ECO:0000256" key="5">
    <source>
        <dbReference type="ARBA" id="ARBA00022692"/>
    </source>
</evidence>
<dbReference type="PANTHER" id="PTHR43386">
    <property type="entry name" value="OLIGOPEPTIDE TRANSPORT SYSTEM PERMEASE PROTEIN APPC"/>
    <property type="match status" value="1"/>
</dbReference>
<keyword evidence="4" id="KW-0997">Cell inner membrane</keyword>
<dbReference type="EMBL" id="CP034036">
    <property type="protein sequence ID" value="QCR04106.1"/>
    <property type="molecule type" value="Genomic_DNA"/>
</dbReference>
<keyword evidence="6 8" id="KW-1133">Transmembrane helix</keyword>
<feature type="transmembrane region" description="Helical" evidence="8">
    <location>
        <begin position="247"/>
        <end position="270"/>
    </location>
</feature>
<evidence type="ECO:0000313" key="11">
    <source>
        <dbReference type="EMBL" id="QCR04106.1"/>
    </source>
</evidence>
<organism evidence="10 12">
    <name type="scientific">Brenneria nigrifluens DSM 30175 = ATCC 13028</name>
    <dbReference type="NCBI Taxonomy" id="1121120"/>
    <lineage>
        <taxon>Bacteria</taxon>
        <taxon>Pseudomonadati</taxon>
        <taxon>Pseudomonadota</taxon>
        <taxon>Gammaproteobacteria</taxon>
        <taxon>Enterobacterales</taxon>
        <taxon>Pectobacteriaceae</taxon>
        <taxon>Brenneria</taxon>
    </lineage>
</organism>
<evidence type="ECO:0000256" key="6">
    <source>
        <dbReference type="ARBA" id="ARBA00022989"/>
    </source>
</evidence>
<sequence length="281" mass="30336">MSLTSVVHRVRYRWLPQRHTLTAGVLILGSWLLLALLAPWIAPYDPIAQHLEASLLPPGLPHLFGTDNFGRDIFSRVIWGARVDLQICVMGVIFPFVIGTAIGALSGYIGGTVDAVVMRGIDIVLAFPFLVLMLAIIAILGPGLSSFYIAMAMVGWVSYARLVRAQVLTLKQRDFMLAARSLGYNHARILFIHLLPNALTGSVVFAMSDCVLVLLNGAAVSYLGLGVQPPLAEWGVMVAEGQSFITTAWWITAFPGLAIVLLAMGFSLLADGLGDKLGERP</sequence>
<evidence type="ECO:0000256" key="3">
    <source>
        <dbReference type="ARBA" id="ARBA00022475"/>
    </source>
</evidence>
<evidence type="ECO:0000256" key="7">
    <source>
        <dbReference type="ARBA" id="ARBA00023136"/>
    </source>
</evidence>
<dbReference type="InterPro" id="IPR035906">
    <property type="entry name" value="MetI-like_sf"/>
</dbReference>
<evidence type="ECO:0000256" key="1">
    <source>
        <dbReference type="ARBA" id="ARBA00004429"/>
    </source>
</evidence>
<accession>A0A2U1UJY3</accession>
<comment type="subcellular location">
    <subcellularLocation>
        <location evidence="1">Cell inner membrane</location>
        <topology evidence="1">Multi-pass membrane protein</topology>
    </subcellularLocation>
    <subcellularLocation>
        <location evidence="8">Cell membrane</location>
        <topology evidence="8">Multi-pass membrane protein</topology>
    </subcellularLocation>
</comment>
<reference evidence="11 13" key="2">
    <citation type="submission" date="2018-11" db="EMBL/GenBank/DDBJ databases">
        <title>Genome sequences of Brenneria nigrifluens and Brenneria rubrifaciens.</title>
        <authorList>
            <person name="Poret-Peterson A.T."/>
            <person name="McClean A.E."/>
            <person name="Kluepfel D.A."/>
        </authorList>
    </citation>
    <scope>NUCLEOTIDE SEQUENCE [LARGE SCALE GENOMIC DNA]</scope>
    <source>
        <strain evidence="11 13">ATCC 13028</strain>
    </source>
</reference>
<dbReference type="Pfam" id="PF00528">
    <property type="entry name" value="BPD_transp_1"/>
    <property type="match status" value="1"/>
</dbReference>
<dbReference type="InterPro" id="IPR050366">
    <property type="entry name" value="BP-dependent_transpt_permease"/>
</dbReference>
<dbReference type="Proteomes" id="UP000295985">
    <property type="component" value="Unassembled WGS sequence"/>
</dbReference>
<gene>
    <name evidence="10" type="ORF">DDT54_18080</name>
    <name evidence="11" type="ORF">EH206_07890</name>
</gene>
<dbReference type="EMBL" id="QDKK01000034">
    <property type="protein sequence ID" value="PWC21996.1"/>
    <property type="molecule type" value="Genomic_DNA"/>
</dbReference>
<reference evidence="10 12" key="1">
    <citation type="submission" date="2018-04" db="EMBL/GenBank/DDBJ databases">
        <title>Brenneria corticis sp.nov.</title>
        <authorList>
            <person name="Li Y."/>
        </authorList>
    </citation>
    <scope>NUCLEOTIDE SEQUENCE [LARGE SCALE GENOMIC DNA]</scope>
    <source>
        <strain evidence="10 12">LMG 2694</strain>
    </source>
</reference>
<dbReference type="Pfam" id="PF12911">
    <property type="entry name" value="OppC_N"/>
    <property type="match status" value="1"/>
</dbReference>
<dbReference type="Proteomes" id="UP000303847">
    <property type="component" value="Chromosome"/>
</dbReference>
<evidence type="ECO:0000256" key="2">
    <source>
        <dbReference type="ARBA" id="ARBA00022448"/>
    </source>
</evidence>
<keyword evidence="2 8" id="KW-0813">Transport</keyword>
<comment type="similarity">
    <text evidence="8">Belongs to the binding-protein-dependent transport system permease family.</text>
</comment>
<dbReference type="InterPro" id="IPR025966">
    <property type="entry name" value="OppC_N"/>
</dbReference>
<feature type="transmembrane region" description="Helical" evidence="8">
    <location>
        <begin position="21"/>
        <end position="42"/>
    </location>
</feature>
<evidence type="ECO:0000256" key="4">
    <source>
        <dbReference type="ARBA" id="ARBA00022519"/>
    </source>
</evidence>
<dbReference type="CDD" id="cd06261">
    <property type="entry name" value="TM_PBP2"/>
    <property type="match status" value="1"/>
</dbReference>
<dbReference type="RefSeq" id="WP_009112252.1">
    <property type="nucleotide sequence ID" value="NZ_CP034036.1"/>
</dbReference>
<feature type="transmembrane region" description="Helical" evidence="8">
    <location>
        <begin position="147"/>
        <end position="168"/>
    </location>
</feature>
<dbReference type="PROSITE" id="PS50928">
    <property type="entry name" value="ABC_TM1"/>
    <property type="match status" value="1"/>
</dbReference>
<evidence type="ECO:0000259" key="9">
    <source>
        <dbReference type="PROSITE" id="PS50928"/>
    </source>
</evidence>
<keyword evidence="13" id="KW-1185">Reference proteome</keyword>
<feature type="transmembrane region" description="Helical" evidence="8">
    <location>
        <begin position="89"/>
        <end position="111"/>
    </location>
</feature>
<feature type="domain" description="ABC transmembrane type-1" evidence="9">
    <location>
        <begin position="81"/>
        <end position="270"/>
    </location>
</feature>
<dbReference type="InterPro" id="IPR000515">
    <property type="entry name" value="MetI-like"/>
</dbReference>
<name>A0A2U1UJY3_9GAMM</name>
<dbReference type="Gene3D" id="1.10.3720.10">
    <property type="entry name" value="MetI-like"/>
    <property type="match status" value="1"/>
</dbReference>